<evidence type="ECO:0000256" key="1">
    <source>
        <dbReference type="ARBA" id="ARBA00006592"/>
    </source>
</evidence>
<dbReference type="Pfam" id="PF01929">
    <property type="entry name" value="Ribosomal_L14e"/>
    <property type="match status" value="1"/>
</dbReference>
<keyword evidence="2" id="KW-0689">Ribosomal protein</keyword>
<accession>A0A9N9MJK1</accession>
<dbReference type="PANTHER" id="PTHR11127:SF2">
    <property type="entry name" value="LARGE RIBOSOMAL SUBUNIT PROTEIN EL14"/>
    <property type="match status" value="1"/>
</dbReference>
<dbReference type="GO" id="GO:0003735">
    <property type="term" value="F:structural constituent of ribosome"/>
    <property type="evidence" value="ECO:0007669"/>
    <property type="project" value="InterPro"/>
</dbReference>
<feature type="compositionally biased region" description="Basic residues" evidence="6">
    <location>
        <begin position="155"/>
        <end position="170"/>
    </location>
</feature>
<dbReference type="SUPFAM" id="SSF50104">
    <property type="entry name" value="Translation proteins SH3-like domain"/>
    <property type="match status" value="1"/>
</dbReference>
<reference evidence="9" key="1">
    <citation type="submission" date="2022-01" db="EMBL/GenBank/DDBJ databases">
        <authorList>
            <person name="King R."/>
        </authorList>
    </citation>
    <scope>NUCLEOTIDE SEQUENCE</scope>
</reference>
<evidence type="ECO:0000313" key="10">
    <source>
        <dbReference type="Proteomes" id="UP001152799"/>
    </source>
</evidence>
<dbReference type="InterPro" id="IPR014722">
    <property type="entry name" value="Rib_uL2_dom2"/>
</dbReference>
<sequence length="170" mass="19377">MVFERFVETGRVAVVSGGPNKGKLVSIVDVIDQTRVLVDGPETKVPRTQIRINQLHLTKFKINHPFTASTRVVRKAWKDGKVLENWENSVWSKKIAAKEKRAQLTDFDRFKLRRAKTRRNKIRTVSFLALRKAASRNGTLYGKKRMAKGGDKPRPSKKAKVDKKKPAAKK</sequence>
<evidence type="ECO:0000256" key="6">
    <source>
        <dbReference type="SAM" id="MobiDB-lite"/>
    </source>
</evidence>
<dbReference type="InterPro" id="IPR005824">
    <property type="entry name" value="KOW"/>
</dbReference>
<evidence type="ECO:0000259" key="7">
    <source>
        <dbReference type="Pfam" id="PF00467"/>
    </source>
</evidence>
<dbReference type="InterPro" id="IPR002784">
    <property type="entry name" value="Ribosomal_eL14_dom"/>
</dbReference>
<dbReference type="Gene3D" id="6.10.250.2270">
    <property type="match status" value="1"/>
</dbReference>
<gene>
    <name evidence="9" type="ORF">CEUTPL_LOCUS2320</name>
</gene>
<keyword evidence="3" id="KW-0687">Ribonucleoprotein</keyword>
<dbReference type="Proteomes" id="UP001152799">
    <property type="component" value="Chromosome 10"/>
</dbReference>
<protein>
    <recommendedName>
        <fullName evidence="4">Large ribosomal subunit protein eL14</fullName>
    </recommendedName>
    <alternativeName>
        <fullName evidence="5">60S ribosomal protein L14</fullName>
    </alternativeName>
</protein>
<evidence type="ECO:0000256" key="4">
    <source>
        <dbReference type="ARBA" id="ARBA00035215"/>
    </source>
</evidence>
<feature type="domain" description="Large ribosomal subunit protein eL14" evidence="8">
    <location>
        <begin position="46"/>
        <end position="120"/>
    </location>
</feature>
<evidence type="ECO:0000256" key="2">
    <source>
        <dbReference type="ARBA" id="ARBA00022980"/>
    </source>
</evidence>
<evidence type="ECO:0000259" key="8">
    <source>
        <dbReference type="Pfam" id="PF01929"/>
    </source>
</evidence>
<dbReference type="Gene3D" id="2.30.30.30">
    <property type="match status" value="1"/>
</dbReference>
<dbReference type="GO" id="GO:0022625">
    <property type="term" value="C:cytosolic large ribosomal subunit"/>
    <property type="evidence" value="ECO:0007669"/>
    <property type="project" value="TreeGrafter"/>
</dbReference>
<dbReference type="InterPro" id="IPR039660">
    <property type="entry name" value="Ribosomal_eL14"/>
</dbReference>
<evidence type="ECO:0000256" key="3">
    <source>
        <dbReference type="ARBA" id="ARBA00023274"/>
    </source>
</evidence>
<dbReference type="PANTHER" id="PTHR11127">
    <property type="entry name" value="60S RIBOSOMAL PROTEIN L14"/>
    <property type="match status" value="1"/>
</dbReference>
<name>A0A9N9MJK1_9CUCU</name>
<dbReference type="GO" id="GO:0006412">
    <property type="term" value="P:translation"/>
    <property type="evidence" value="ECO:0007669"/>
    <property type="project" value="InterPro"/>
</dbReference>
<dbReference type="EMBL" id="OU892286">
    <property type="protein sequence ID" value="CAG9761622.1"/>
    <property type="molecule type" value="Genomic_DNA"/>
</dbReference>
<dbReference type="Pfam" id="PF00467">
    <property type="entry name" value="KOW"/>
    <property type="match status" value="1"/>
</dbReference>
<evidence type="ECO:0000256" key="5">
    <source>
        <dbReference type="ARBA" id="ARBA00035318"/>
    </source>
</evidence>
<dbReference type="AlphaFoldDB" id="A0A9N9MJK1"/>
<dbReference type="GO" id="GO:0003723">
    <property type="term" value="F:RNA binding"/>
    <property type="evidence" value="ECO:0007669"/>
    <property type="project" value="InterPro"/>
</dbReference>
<feature type="domain" description="KOW" evidence="7">
    <location>
        <begin position="10"/>
        <end position="39"/>
    </location>
</feature>
<comment type="similarity">
    <text evidence="1">Belongs to the eukaryotic ribosomal protein eL14 family.</text>
</comment>
<dbReference type="InterPro" id="IPR008991">
    <property type="entry name" value="Translation_prot_SH3-like_sf"/>
</dbReference>
<dbReference type="GO" id="GO:0042273">
    <property type="term" value="P:ribosomal large subunit biogenesis"/>
    <property type="evidence" value="ECO:0007669"/>
    <property type="project" value="TreeGrafter"/>
</dbReference>
<feature type="region of interest" description="Disordered" evidence="6">
    <location>
        <begin position="138"/>
        <end position="170"/>
    </location>
</feature>
<dbReference type="OrthoDB" id="1875589at2759"/>
<keyword evidence="10" id="KW-1185">Reference proteome</keyword>
<evidence type="ECO:0000313" key="9">
    <source>
        <dbReference type="EMBL" id="CAG9761622.1"/>
    </source>
</evidence>
<dbReference type="CDD" id="cd23702">
    <property type="entry name" value="eL14"/>
    <property type="match status" value="1"/>
</dbReference>
<organism evidence="9 10">
    <name type="scientific">Ceutorhynchus assimilis</name>
    <name type="common">cabbage seed weevil</name>
    <dbReference type="NCBI Taxonomy" id="467358"/>
    <lineage>
        <taxon>Eukaryota</taxon>
        <taxon>Metazoa</taxon>
        <taxon>Ecdysozoa</taxon>
        <taxon>Arthropoda</taxon>
        <taxon>Hexapoda</taxon>
        <taxon>Insecta</taxon>
        <taxon>Pterygota</taxon>
        <taxon>Neoptera</taxon>
        <taxon>Endopterygota</taxon>
        <taxon>Coleoptera</taxon>
        <taxon>Polyphaga</taxon>
        <taxon>Cucujiformia</taxon>
        <taxon>Curculionidae</taxon>
        <taxon>Ceutorhynchinae</taxon>
        <taxon>Ceutorhynchus</taxon>
    </lineage>
</organism>
<proteinExistence type="inferred from homology"/>